<dbReference type="GO" id="GO:0016814">
    <property type="term" value="F:hydrolase activity, acting on carbon-nitrogen (but not peptide) bonds, in cyclic amidines"/>
    <property type="evidence" value="ECO:0007669"/>
    <property type="project" value="TreeGrafter"/>
</dbReference>
<evidence type="ECO:0000313" key="2">
    <source>
        <dbReference type="EMBL" id="CAE6995501.1"/>
    </source>
</evidence>
<proteinExistence type="predicted"/>
<feature type="compositionally biased region" description="Polar residues" evidence="1">
    <location>
        <begin position="813"/>
        <end position="823"/>
    </location>
</feature>
<evidence type="ECO:0000313" key="3">
    <source>
        <dbReference type="Proteomes" id="UP000472372"/>
    </source>
</evidence>
<dbReference type="PANTHER" id="PTHR32027:SF0">
    <property type="entry name" value="CYTOSINE DEAMINASE"/>
    <property type="match status" value="1"/>
</dbReference>
<feature type="region of interest" description="Disordered" evidence="1">
    <location>
        <begin position="1051"/>
        <end position="1103"/>
    </location>
</feature>
<dbReference type="SUPFAM" id="SSF51556">
    <property type="entry name" value="Metallo-dependent hydrolases"/>
    <property type="match status" value="1"/>
</dbReference>
<reference evidence="2" key="1">
    <citation type="submission" date="2021-02" db="EMBL/GenBank/DDBJ databases">
        <authorList>
            <person name="Syme A R."/>
            <person name="Syme A R."/>
            <person name="Moolhuijzen P."/>
        </authorList>
    </citation>
    <scope>NUCLEOTIDE SEQUENCE</scope>
    <source>
        <strain evidence="2">W1-1</strain>
    </source>
</reference>
<sequence>MNGSGICDEGAYAGQQPPHPALDAHAFPSGGLEPHQNQIQMESMLDQEPGEPLSRITNVRIPHQPSSSLWDIAINDGKIASVDAHDSSSVRNSKGILDGGNRLIASSLCHAHIHLDKCFLLQDPKFLDLQIETGDFKEAMEMTGEAKSRFEEDDLLRRGTRLIEESIQHGVTAMRAFVEVDGVVQLKCLHAGLALRQRFQDRCEVQICAFAQLPLFSGEDGGAEVRKLMTTVASYENVDVLGSTPYVEDDEEKAKDNVRWITQLALKYCKHLDLHLDYFLEEDRQPLVWETLKMAKELEWESKGRDKQITLGHCTRLTRFRNDEWAHLKQEVGSLPVSFIGLPTSDLFMMRTPENVRGTLPITELITEHGFDAAIAVNNVGNAFTPYGNCDPLRIASLGVGLYQAGTKKDAELLYQLRHVGNQDCNQAATIRSSVGPNQVNIMDTPGVGEAHPPVAESPCINGLGHPAVAGDNSGQVHPQFPVFNRPTTTISDVVDTFLSNIKLRFGDESSEVATIFNVLGAFRAGKASKRDTLVAIRIALGSQTDLKQDLMNILFHGDADWGMGDFNFSCHQPANPPIPSPPFLQPAHQPQMHLPSISPTWFEGSQLYLSNIPAVTNGYIGHFGYGQSASPATLQTPPGPFGTPNALTSPHLAELLTYTHQRREAYEMETSPRGLHFDHMQPGWGQSEQRENMSMPFKPTPYYGQTWPPEAFNPVLDRTPSFASHHMDTPALFHENHPHEVVSPERTISATASPSILGVPIAVPVGQLLDDPHEPPRKRRRQNSTAAHLHSRNSTYQENDSSDKKPTPLPAYNTQPTLSAQSTKEHKENQTQEGARSYPYIHGLCGKGFSTRSKVKKHHWGVKMDDLETTTGCWAKHNKPNVTWNEHSSCQDAPTAMKKTTPAVKRQRPSRKRAPSVSPLVTTPHDLPQPFTALYNPHGEARAVGEPGSYLFHHPPSRTSFDNLLTAVNVAAQVDAPQPQGRIDSVVSQLDAQAAAIERNRQYVANWQDSSGGPQKESTYGRHYPYTAQGLGISYPFGGMHVPLGLALPGQGAAHAPPPSSASPTDGNWDDTDTRIFDDMHSRGATLEPPFSPKSEPKDRRI</sequence>
<feature type="region of interest" description="Disordered" evidence="1">
    <location>
        <begin position="886"/>
        <end position="926"/>
    </location>
</feature>
<dbReference type="Gene3D" id="3.20.20.140">
    <property type="entry name" value="Metal-dependent hydrolases"/>
    <property type="match status" value="1"/>
</dbReference>
<protein>
    <submittedName>
        <fullName evidence="2">Cytosine deaminase protein</fullName>
    </submittedName>
</protein>
<feature type="region of interest" description="Disordered" evidence="1">
    <location>
        <begin position="768"/>
        <end position="836"/>
    </location>
</feature>
<dbReference type="EMBL" id="HG992977">
    <property type="protein sequence ID" value="CAE6995501.1"/>
    <property type="molecule type" value="Genomic_DNA"/>
</dbReference>
<dbReference type="Proteomes" id="UP000472372">
    <property type="component" value="Chromosome 1"/>
</dbReference>
<feature type="compositionally biased region" description="Basic and acidic residues" evidence="1">
    <location>
        <begin position="1073"/>
        <end position="1083"/>
    </location>
</feature>
<feature type="region of interest" description="Disordered" evidence="1">
    <location>
        <begin position="1"/>
        <end position="31"/>
    </location>
</feature>
<name>A0A6S6VB05_9PLEO</name>
<evidence type="ECO:0000256" key="1">
    <source>
        <dbReference type="SAM" id="MobiDB-lite"/>
    </source>
</evidence>
<dbReference type="AlphaFoldDB" id="A0A6S6VB05"/>
<dbReference type="InterPro" id="IPR032466">
    <property type="entry name" value="Metal_Hydrolase"/>
</dbReference>
<organism evidence="2 3">
    <name type="scientific">Pyrenophora teres f. teres</name>
    <dbReference type="NCBI Taxonomy" id="97479"/>
    <lineage>
        <taxon>Eukaryota</taxon>
        <taxon>Fungi</taxon>
        <taxon>Dikarya</taxon>
        <taxon>Ascomycota</taxon>
        <taxon>Pezizomycotina</taxon>
        <taxon>Dothideomycetes</taxon>
        <taxon>Pleosporomycetidae</taxon>
        <taxon>Pleosporales</taxon>
        <taxon>Pleosporineae</taxon>
        <taxon>Pleosporaceae</taxon>
        <taxon>Pyrenophora</taxon>
    </lineage>
</organism>
<dbReference type="InterPro" id="IPR052349">
    <property type="entry name" value="Metallo-hydrolase_Enzymes"/>
</dbReference>
<accession>A0A6S6VB05</accession>
<gene>
    <name evidence="2" type="ORF">PTTW11_00117</name>
</gene>
<dbReference type="PANTHER" id="PTHR32027">
    <property type="entry name" value="CYTOSINE DEAMINASE"/>
    <property type="match status" value="1"/>
</dbReference>
<feature type="compositionally biased region" description="Basic residues" evidence="1">
    <location>
        <begin position="906"/>
        <end position="915"/>
    </location>
</feature>